<accession>D6YA99</accession>
<evidence type="ECO:0000313" key="7">
    <source>
        <dbReference type="Proteomes" id="UP000006640"/>
    </source>
</evidence>
<evidence type="ECO:0000313" key="6">
    <source>
        <dbReference type="EMBL" id="ADG90152.1"/>
    </source>
</evidence>
<sequence length="527" mass="56938">MNDAFRDLPGRTAGDRPRPQAARSGRALLRRVAATAAAVFVVAGCAVGGRMDERPVIKAPVPELQPFYSQRPEWRDCGDGFECARIEVPLDYAKPSGERIEISVIRLPATGDRIGSLLINPGGPGGSGIAYARAARAMFTARIRARFDIVGFDPRGVGESTPIRCMSSKELDSFIGLDANPDTAAEVVALEKGSKRFAERCAARSRRLLPYVGTEYAARDMDVIRAVLGDTGLTYLGKSYGTFLGAWYADLFPKQVRALVLDGAVDPAVPALKANEVQAKGFEVALRAFIRDALTQRDNPFRSRTVGGALAEIDALLTRADQHGLRNDLPDGRVVTESWAVLGIVTPLYDRDAWPRLRKALRSAFAGNGTELLRLADILVERRRDGSYANQTEANMAINCVDRPYPAKVDEYRKAAEKAAAAAPRFGAYVMWGSLPCAYWPVKPAATDPIRAVGAPPILVIGTTRDPATPYEWAKGLAATLASGVLLGYDGDGHTAYRAGSRCVDDIVDDYLISRRVPENGKVCAEA</sequence>
<feature type="domain" description="Peptidase S33 tripeptidyl aminopeptidase-like C-terminal" evidence="5">
    <location>
        <begin position="424"/>
        <end position="524"/>
    </location>
</feature>
<comment type="similarity">
    <text evidence="1">Belongs to the peptidase S33 family.</text>
</comment>
<dbReference type="AlphaFoldDB" id="D6YA99"/>
<dbReference type="Gene3D" id="3.40.50.1820">
    <property type="entry name" value="alpha/beta hydrolase"/>
    <property type="match status" value="1"/>
</dbReference>
<proteinExistence type="inferred from homology"/>
<name>D6YA99_THEBD</name>
<keyword evidence="3" id="KW-0378">Hydrolase</keyword>
<dbReference type="InterPro" id="IPR013595">
    <property type="entry name" value="Pept_S33_TAP-like_C"/>
</dbReference>
<dbReference type="InterPro" id="IPR051601">
    <property type="entry name" value="Serine_prot/Carboxylest_S33"/>
</dbReference>
<evidence type="ECO:0000256" key="4">
    <source>
        <dbReference type="SAM" id="MobiDB-lite"/>
    </source>
</evidence>
<dbReference type="Proteomes" id="UP000006640">
    <property type="component" value="Chromosome"/>
</dbReference>
<dbReference type="RefSeq" id="WP_013133685.1">
    <property type="nucleotide sequence ID" value="NC_014165.1"/>
</dbReference>
<dbReference type="EMBL" id="CP001874">
    <property type="protein sequence ID" value="ADG90152.1"/>
    <property type="molecule type" value="Genomic_DNA"/>
</dbReference>
<gene>
    <name evidence="6" type="ordered locus">Tbis_3464</name>
</gene>
<dbReference type="Pfam" id="PF08386">
    <property type="entry name" value="Abhydrolase_4"/>
    <property type="match status" value="1"/>
</dbReference>
<keyword evidence="2" id="KW-0732">Signal</keyword>
<dbReference type="KEGG" id="tbi:Tbis_3464"/>
<dbReference type="HOGENOM" id="CLU_013364_3_1_11"/>
<dbReference type="eggNOG" id="COG0596">
    <property type="taxonomic scope" value="Bacteria"/>
</dbReference>
<reference evidence="6 7" key="1">
    <citation type="submission" date="2010-01" db="EMBL/GenBank/DDBJ databases">
        <title>The complete genome of Thermobispora bispora DSM 43833.</title>
        <authorList>
            <consortium name="US DOE Joint Genome Institute (JGI-PGF)"/>
            <person name="Lucas S."/>
            <person name="Copeland A."/>
            <person name="Lapidus A."/>
            <person name="Glavina del Rio T."/>
            <person name="Dalin E."/>
            <person name="Tice H."/>
            <person name="Bruce D."/>
            <person name="Goodwin L."/>
            <person name="Pitluck S."/>
            <person name="Kyrpides N."/>
            <person name="Mavromatis K."/>
            <person name="Ivanova N."/>
            <person name="Mikhailova N."/>
            <person name="Chertkov O."/>
            <person name="Brettin T."/>
            <person name="Detter J.C."/>
            <person name="Han C."/>
            <person name="Larimer F."/>
            <person name="Land M."/>
            <person name="Hauser L."/>
            <person name="Markowitz V."/>
            <person name="Cheng J.-F."/>
            <person name="Hugenholtz P."/>
            <person name="Woyke T."/>
            <person name="Wu D."/>
            <person name="Jando M."/>
            <person name="Schneider S."/>
            <person name="Klenk H.-P."/>
            <person name="Eisen J.A."/>
        </authorList>
    </citation>
    <scope>NUCLEOTIDE SEQUENCE [LARGE SCALE GENOMIC DNA]</scope>
    <source>
        <strain evidence="7">ATCC 19993 / DSM 43833 / CBS 139.67 / JCM 10125 / KCTC 9307 / NBRC 14880 / R51</strain>
    </source>
</reference>
<dbReference type="GO" id="GO:0016787">
    <property type="term" value="F:hydrolase activity"/>
    <property type="evidence" value="ECO:0007669"/>
    <property type="project" value="UniProtKB-KW"/>
</dbReference>
<dbReference type="PANTHER" id="PTHR43248:SF29">
    <property type="entry name" value="TRIPEPTIDYL AMINOPEPTIDASE"/>
    <property type="match status" value="1"/>
</dbReference>
<protein>
    <submittedName>
        <fullName evidence="6">TAP domain protein</fullName>
    </submittedName>
</protein>
<dbReference type="SUPFAM" id="SSF53474">
    <property type="entry name" value="alpha/beta-Hydrolases"/>
    <property type="match status" value="1"/>
</dbReference>
<evidence type="ECO:0000256" key="3">
    <source>
        <dbReference type="ARBA" id="ARBA00022801"/>
    </source>
</evidence>
<feature type="region of interest" description="Disordered" evidence="4">
    <location>
        <begin position="1"/>
        <end position="22"/>
    </location>
</feature>
<organism evidence="6 7">
    <name type="scientific">Thermobispora bispora (strain ATCC 19993 / DSM 43833 / CBS 139.67 / JCM 10125 / KCTC 9307 / NBRC 14880 / R51)</name>
    <dbReference type="NCBI Taxonomy" id="469371"/>
    <lineage>
        <taxon>Bacteria</taxon>
        <taxon>Bacillati</taxon>
        <taxon>Actinomycetota</taxon>
        <taxon>Actinomycetes</taxon>
        <taxon>Streptosporangiales</taxon>
        <taxon>Streptosporangiaceae</taxon>
        <taxon>Thermobispora</taxon>
    </lineage>
</organism>
<dbReference type="STRING" id="469371.Tbis_3464"/>
<dbReference type="PANTHER" id="PTHR43248">
    <property type="entry name" value="2-SUCCINYL-6-HYDROXY-2,4-CYCLOHEXADIENE-1-CARBOXYLATE SYNTHASE"/>
    <property type="match status" value="1"/>
</dbReference>
<evidence type="ECO:0000256" key="2">
    <source>
        <dbReference type="ARBA" id="ARBA00022729"/>
    </source>
</evidence>
<evidence type="ECO:0000256" key="1">
    <source>
        <dbReference type="ARBA" id="ARBA00010088"/>
    </source>
</evidence>
<keyword evidence="7" id="KW-1185">Reference proteome</keyword>
<dbReference type="eggNOG" id="COG1073">
    <property type="taxonomic scope" value="Bacteria"/>
</dbReference>
<evidence type="ECO:0000259" key="5">
    <source>
        <dbReference type="Pfam" id="PF08386"/>
    </source>
</evidence>
<feature type="compositionally biased region" description="Basic and acidic residues" evidence="4">
    <location>
        <begin position="1"/>
        <end position="18"/>
    </location>
</feature>
<dbReference type="InterPro" id="IPR029058">
    <property type="entry name" value="AB_hydrolase_fold"/>
</dbReference>